<dbReference type="SUPFAM" id="SSF54909">
    <property type="entry name" value="Dimeric alpha+beta barrel"/>
    <property type="match status" value="1"/>
</dbReference>
<dbReference type="Proteomes" id="UP001592581">
    <property type="component" value="Unassembled WGS sequence"/>
</dbReference>
<dbReference type="PROSITE" id="PS50956">
    <property type="entry name" value="HTH_ASNC_2"/>
    <property type="match status" value="1"/>
</dbReference>
<reference evidence="6 7" key="1">
    <citation type="submission" date="2024-06" db="EMBL/GenBank/DDBJ databases">
        <authorList>
            <person name="Lee S.D."/>
        </authorList>
    </citation>
    <scope>NUCLEOTIDE SEQUENCE [LARGE SCALE GENOMIC DNA]</scope>
    <source>
        <strain evidence="6 7">N1-10</strain>
    </source>
</reference>
<gene>
    <name evidence="6" type="ORF">ABUW04_23525</name>
</gene>
<dbReference type="RefSeq" id="WP_380566485.1">
    <property type="nucleotide sequence ID" value="NZ_JBEUKS010000008.1"/>
</dbReference>
<comment type="caution">
    <text evidence="6">The sequence shown here is derived from an EMBL/GenBank/DDBJ whole genome shotgun (WGS) entry which is preliminary data.</text>
</comment>
<dbReference type="InterPro" id="IPR019888">
    <property type="entry name" value="Tscrpt_reg_AsnC-like"/>
</dbReference>
<sequence>MSGPHPLTAAPAVPAPAPGPGPAPALDDLDRRLLQALSEDGRARARTLARRFGLSESAVAARLRRLTSTGVVTGVHAGIDAAAIGRPLQIQIRLRLRPGATATGVEQAAARMPAVYAGSVLAGDHDLELRLACRDTAELAASVAELRRCGAAECQVEVVLRGFLYPLPVEPLTS</sequence>
<protein>
    <submittedName>
        <fullName evidence="6">Lrp/AsnC family transcriptional regulator</fullName>
    </submittedName>
</protein>
<keyword evidence="1" id="KW-0805">Transcription regulation</keyword>
<keyword evidence="7" id="KW-1185">Reference proteome</keyword>
<evidence type="ECO:0000256" key="1">
    <source>
        <dbReference type="ARBA" id="ARBA00023015"/>
    </source>
</evidence>
<accession>A0ABV6XSK3</accession>
<dbReference type="SMART" id="SM00344">
    <property type="entry name" value="HTH_ASNC"/>
    <property type="match status" value="1"/>
</dbReference>
<organism evidence="6 7">
    <name type="scientific">Streptacidiphilus jeojiensis</name>
    <dbReference type="NCBI Taxonomy" id="3229225"/>
    <lineage>
        <taxon>Bacteria</taxon>
        <taxon>Bacillati</taxon>
        <taxon>Actinomycetota</taxon>
        <taxon>Actinomycetes</taxon>
        <taxon>Kitasatosporales</taxon>
        <taxon>Streptomycetaceae</taxon>
        <taxon>Streptacidiphilus</taxon>
    </lineage>
</organism>
<feature type="region of interest" description="Disordered" evidence="4">
    <location>
        <begin position="1"/>
        <end position="27"/>
    </location>
</feature>
<dbReference type="PANTHER" id="PTHR30154">
    <property type="entry name" value="LEUCINE-RESPONSIVE REGULATORY PROTEIN"/>
    <property type="match status" value="1"/>
</dbReference>
<evidence type="ECO:0000256" key="2">
    <source>
        <dbReference type="ARBA" id="ARBA00023125"/>
    </source>
</evidence>
<dbReference type="Gene3D" id="3.30.70.920">
    <property type="match status" value="1"/>
</dbReference>
<feature type="domain" description="HTH asnC-type" evidence="5">
    <location>
        <begin position="26"/>
        <end position="87"/>
    </location>
</feature>
<keyword evidence="2" id="KW-0238">DNA-binding</keyword>
<dbReference type="PANTHER" id="PTHR30154:SF34">
    <property type="entry name" value="TRANSCRIPTIONAL REGULATOR AZLB"/>
    <property type="match status" value="1"/>
</dbReference>
<evidence type="ECO:0000259" key="5">
    <source>
        <dbReference type="PROSITE" id="PS50956"/>
    </source>
</evidence>
<dbReference type="EMBL" id="JBEUKS010000008">
    <property type="protein sequence ID" value="MFC1441235.1"/>
    <property type="molecule type" value="Genomic_DNA"/>
</dbReference>
<dbReference type="Pfam" id="PF13404">
    <property type="entry name" value="HTH_AsnC-type"/>
    <property type="match status" value="1"/>
</dbReference>
<evidence type="ECO:0000313" key="6">
    <source>
        <dbReference type="EMBL" id="MFC1441235.1"/>
    </source>
</evidence>
<dbReference type="SUPFAM" id="SSF46785">
    <property type="entry name" value="Winged helix' DNA-binding domain"/>
    <property type="match status" value="1"/>
</dbReference>
<evidence type="ECO:0000313" key="7">
    <source>
        <dbReference type="Proteomes" id="UP001592581"/>
    </source>
</evidence>
<feature type="compositionally biased region" description="Pro residues" evidence="4">
    <location>
        <begin position="13"/>
        <end position="23"/>
    </location>
</feature>
<name>A0ABV6XSK3_9ACTN</name>
<dbReference type="InterPro" id="IPR011008">
    <property type="entry name" value="Dimeric_a/b-barrel"/>
</dbReference>
<keyword evidence="3" id="KW-0804">Transcription</keyword>
<proteinExistence type="predicted"/>
<dbReference type="InterPro" id="IPR000485">
    <property type="entry name" value="AsnC-type_HTH_dom"/>
</dbReference>
<dbReference type="Gene3D" id="1.10.10.10">
    <property type="entry name" value="Winged helix-like DNA-binding domain superfamily/Winged helix DNA-binding domain"/>
    <property type="match status" value="1"/>
</dbReference>
<dbReference type="InterPro" id="IPR036390">
    <property type="entry name" value="WH_DNA-bd_sf"/>
</dbReference>
<evidence type="ECO:0000256" key="4">
    <source>
        <dbReference type="SAM" id="MobiDB-lite"/>
    </source>
</evidence>
<dbReference type="InterPro" id="IPR036388">
    <property type="entry name" value="WH-like_DNA-bd_sf"/>
</dbReference>
<dbReference type="PRINTS" id="PR00033">
    <property type="entry name" value="HTHASNC"/>
</dbReference>
<evidence type="ECO:0000256" key="3">
    <source>
        <dbReference type="ARBA" id="ARBA00023163"/>
    </source>
</evidence>